<keyword evidence="2" id="KW-1185">Reference proteome</keyword>
<evidence type="ECO:0000313" key="1">
    <source>
        <dbReference type="EnsemblMetazoa" id="OVOC3810.1"/>
    </source>
</evidence>
<dbReference type="EMBL" id="CMVM020000122">
    <property type="status" value="NOT_ANNOTATED_CDS"/>
    <property type="molecule type" value="Genomic_DNA"/>
</dbReference>
<reference evidence="2" key="1">
    <citation type="submission" date="2013-10" db="EMBL/GenBank/DDBJ databases">
        <title>Genome sequencing of Onchocerca volvulus.</title>
        <authorList>
            <person name="Cotton J."/>
            <person name="Tsai J."/>
            <person name="Stanley E."/>
            <person name="Tracey A."/>
            <person name="Holroyd N."/>
            <person name="Lustigman S."/>
            <person name="Berriman M."/>
        </authorList>
    </citation>
    <scope>NUCLEOTIDE SEQUENCE</scope>
</reference>
<name>A0A8R1TT31_ONCVO</name>
<dbReference type="Proteomes" id="UP000024404">
    <property type="component" value="Unassembled WGS sequence"/>
</dbReference>
<protein>
    <submittedName>
        <fullName evidence="1">Uncharacterized protein</fullName>
    </submittedName>
</protein>
<proteinExistence type="predicted"/>
<organism evidence="1 2">
    <name type="scientific">Onchocerca volvulus</name>
    <dbReference type="NCBI Taxonomy" id="6282"/>
    <lineage>
        <taxon>Eukaryota</taxon>
        <taxon>Metazoa</taxon>
        <taxon>Ecdysozoa</taxon>
        <taxon>Nematoda</taxon>
        <taxon>Chromadorea</taxon>
        <taxon>Rhabditida</taxon>
        <taxon>Spirurina</taxon>
        <taxon>Spiruromorpha</taxon>
        <taxon>Filarioidea</taxon>
        <taxon>Onchocercidae</taxon>
        <taxon>Onchocerca</taxon>
    </lineage>
</organism>
<accession>A0A8R1TT31</accession>
<evidence type="ECO:0000313" key="2">
    <source>
        <dbReference type="Proteomes" id="UP000024404"/>
    </source>
</evidence>
<reference evidence="1" key="2">
    <citation type="submission" date="2022-06" db="UniProtKB">
        <authorList>
            <consortium name="EnsemblMetazoa"/>
        </authorList>
    </citation>
    <scope>IDENTIFICATION</scope>
</reference>
<dbReference type="EnsemblMetazoa" id="OVOC3810.1">
    <property type="protein sequence ID" value="OVOC3810.1"/>
    <property type="gene ID" value="WBGene00240619"/>
</dbReference>
<dbReference type="AlphaFoldDB" id="A0A8R1TT31"/>
<sequence length="109" mass="12889">MGKIAIGVGFRYSTVLYIDDYVREPVWYSSPDRIRCMAYHTYCVLVAFIVHGLSNECISVVKYYQIRISYSENLKSKEWKRSEGNEEPREALLLRAYLSKATTRWHNKR</sequence>